<keyword evidence="10 12" id="KW-0472">Membrane</keyword>
<keyword evidence="7 15" id="KW-0418">Kinase</keyword>
<keyword evidence="4" id="KW-0597">Phosphoprotein</keyword>
<dbReference type="Pfam" id="PF00512">
    <property type="entry name" value="HisKA"/>
    <property type="match status" value="1"/>
</dbReference>
<comment type="subcellular location">
    <subcellularLocation>
        <location evidence="2">Cell membrane</location>
    </subcellularLocation>
</comment>
<feature type="transmembrane region" description="Helical" evidence="12">
    <location>
        <begin position="166"/>
        <end position="186"/>
    </location>
</feature>
<dbReference type="CDD" id="cd00082">
    <property type="entry name" value="HisKA"/>
    <property type="match status" value="1"/>
</dbReference>
<proteinExistence type="predicted"/>
<keyword evidence="8 12" id="KW-1133">Transmembrane helix</keyword>
<evidence type="ECO:0000313" key="15">
    <source>
        <dbReference type="EMBL" id="MBY8880698.1"/>
    </source>
</evidence>
<dbReference type="InterPro" id="IPR004358">
    <property type="entry name" value="Sig_transdc_His_kin-like_C"/>
</dbReference>
<evidence type="ECO:0000256" key="8">
    <source>
        <dbReference type="ARBA" id="ARBA00022989"/>
    </source>
</evidence>
<evidence type="ECO:0000313" key="16">
    <source>
        <dbReference type="Proteomes" id="UP000778578"/>
    </source>
</evidence>
<dbReference type="SUPFAM" id="SSF55874">
    <property type="entry name" value="ATPase domain of HSP90 chaperone/DNA topoisomerase II/histidine kinase"/>
    <property type="match status" value="1"/>
</dbReference>
<feature type="compositionally biased region" description="Gly residues" evidence="11">
    <location>
        <begin position="473"/>
        <end position="492"/>
    </location>
</feature>
<evidence type="ECO:0000256" key="4">
    <source>
        <dbReference type="ARBA" id="ARBA00022553"/>
    </source>
</evidence>
<dbReference type="InterPro" id="IPR005467">
    <property type="entry name" value="His_kinase_dom"/>
</dbReference>
<dbReference type="SMART" id="SM00304">
    <property type="entry name" value="HAMP"/>
    <property type="match status" value="1"/>
</dbReference>
<evidence type="ECO:0000259" key="13">
    <source>
        <dbReference type="PROSITE" id="PS50109"/>
    </source>
</evidence>
<keyword evidence="6 12" id="KW-0812">Transmembrane</keyword>
<evidence type="ECO:0000256" key="9">
    <source>
        <dbReference type="ARBA" id="ARBA00023012"/>
    </source>
</evidence>
<gene>
    <name evidence="15" type="ORF">K7862_24115</name>
</gene>
<dbReference type="InterPro" id="IPR003661">
    <property type="entry name" value="HisK_dim/P_dom"/>
</dbReference>
<dbReference type="EC" id="2.7.13.3" evidence="3"/>
<feature type="region of interest" description="Disordered" evidence="11">
    <location>
        <begin position="458"/>
        <end position="492"/>
    </location>
</feature>
<evidence type="ECO:0000256" key="10">
    <source>
        <dbReference type="ARBA" id="ARBA00023136"/>
    </source>
</evidence>
<evidence type="ECO:0000256" key="7">
    <source>
        <dbReference type="ARBA" id="ARBA00022777"/>
    </source>
</evidence>
<dbReference type="Pfam" id="PF00672">
    <property type="entry name" value="HAMP"/>
    <property type="match status" value="1"/>
</dbReference>
<protein>
    <recommendedName>
        <fullName evidence="3">histidine kinase</fullName>
        <ecNumber evidence="3">2.7.13.3</ecNumber>
    </recommendedName>
</protein>
<keyword evidence="5" id="KW-0808">Transferase</keyword>
<evidence type="ECO:0000256" key="12">
    <source>
        <dbReference type="SAM" id="Phobius"/>
    </source>
</evidence>
<dbReference type="SMART" id="SM00388">
    <property type="entry name" value="HisKA"/>
    <property type="match status" value="1"/>
</dbReference>
<dbReference type="InterPro" id="IPR036890">
    <property type="entry name" value="HATPase_C_sf"/>
</dbReference>
<dbReference type="Gene3D" id="6.10.340.10">
    <property type="match status" value="1"/>
</dbReference>
<evidence type="ECO:0000256" key="2">
    <source>
        <dbReference type="ARBA" id="ARBA00004236"/>
    </source>
</evidence>
<dbReference type="Proteomes" id="UP000778578">
    <property type="component" value="Unassembled WGS sequence"/>
</dbReference>
<evidence type="ECO:0000256" key="11">
    <source>
        <dbReference type="SAM" id="MobiDB-lite"/>
    </source>
</evidence>
<dbReference type="InterPro" id="IPR050428">
    <property type="entry name" value="TCS_sensor_his_kinase"/>
</dbReference>
<dbReference type="PANTHER" id="PTHR45436">
    <property type="entry name" value="SENSOR HISTIDINE KINASE YKOH"/>
    <property type="match status" value="1"/>
</dbReference>
<evidence type="ECO:0000256" key="1">
    <source>
        <dbReference type="ARBA" id="ARBA00000085"/>
    </source>
</evidence>
<dbReference type="RefSeq" id="WP_222965982.1">
    <property type="nucleotide sequence ID" value="NZ_JAINZZ010000035.1"/>
</dbReference>
<evidence type="ECO:0000259" key="14">
    <source>
        <dbReference type="PROSITE" id="PS50885"/>
    </source>
</evidence>
<feature type="transmembrane region" description="Helical" evidence="12">
    <location>
        <begin position="20"/>
        <end position="41"/>
    </location>
</feature>
<feature type="domain" description="HAMP" evidence="14">
    <location>
        <begin position="187"/>
        <end position="240"/>
    </location>
</feature>
<dbReference type="SUPFAM" id="SSF47384">
    <property type="entry name" value="Homodimeric domain of signal transducing histidine kinase"/>
    <property type="match status" value="1"/>
</dbReference>
<dbReference type="InterPro" id="IPR003594">
    <property type="entry name" value="HATPase_dom"/>
</dbReference>
<feature type="domain" description="Histidine kinase" evidence="13">
    <location>
        <begin position="248"/>
        <end position="462"/>
    </location>
</feature>
<dbReference type="EMBL" id="JAINZZ010000035">
    <property type="protein sequence ID" value="MBY8880698.1"/>
    <property type="molecule type" value="Genomic_DNA"/>
</dbReference>
<dbReference type="PROSITE" id="PS50885">
    <property type="entry name" value="HAMP"/>
    <property type="match status" value="1"/>
</dbReference>
<dbReference type="Gene3D" id="3.30.565.10">
    <property type="entry name" value="Histidine kinase-like ATPase, C-terminal domain"/>
    <property type="match status" value="1"/>
</dbReference>
<dbReference type="PANTHER" id="PTHR45436:SF5">
    <property type="entry name" value="SENSOR HISTIDINE KINASE TRCS"/>
    <property type="match status" value="1"/>
</dbReference>
<accession>A0ABS7QCJ4</accession>
<evidence type="ECO:0000256" key="6">
    <source>
        <dbReference type="ARBA" id="ARBA00022692"/>
    </source>
</evidence>
<dbReference type="CDD" id="cd00075">
    <property type="entry name" value="HATPase"/>
    <property type="match status" value="1"/>
</dbReference>
<dbReference type="PROSITE" id="PS50109">
    <property type="entry name" value="HIS_KIN"/>
    <property type="match status" value="1"/>
</dbReference>
<keyword evidence="9" id="KW-0902">Two-component regulatory system</keyword>
<dbReference type="InterPro" id="IPR036097">
    <property type="entry name" value="HisK_dim/P_sf"/>
</dbReference>
<dbReference type="SUPFAM" id="SSF158472">
    <property type="entry name" value="HAMP domain-like"/>
    <property type="match status" value="1"/>
</dbReference>
<sequence length="492" mass="51786">MNGPRTGHRIGLRTVRTRVTAVAGLALTIAVTLGLVILYLLQTESAQRTVDDQLRTYAAQVAQSGQGGTWPHPLRGSALDASAQAQVIASDGTVLASTPPLAGKGPVYTLPAGAAAPLRQPAADAIVSGDARAIGTRAVVHGTSVTIIAVTSTELLSKINETFARLLLVGVPGILLLACSTVWLVVGRALRPVEGIRRTVTTISAADLARRVPDPGTRDEVGDLARTMNDMLGRLEDSSARQRRFVADASHELRSPLAALRTTLEVGLAHEHVAPWPDIARRAVRQSQRLETLAEELLALARGDDRQPARRLPVDLGELVDDARTHTPDFGIAITVDPASSASVVVGDPEDLSRLLRNILGNAVRYARHGVVIRIAETPDDLVRIEIEDDGPGVPEEDRERVFDRFVRLDTSRSRSRSRDSGSSGLGLPIARAIATQHGGTVILDQATGGGALAVVTLPRSPTAGQQQREHGGGGTGKGEPAAGGLGQIPGQ</sequence>
<keyword evidence="16" id="KW-1185">Reference proteome</keyword>
<dbReference type="Pfam" id="PF02518">
    <property type="entry name" value="HATPase_c"/>
    <property type="match status" value="1"/>
</dbReference>
<name>A0ABS7QCJ4_9ACTN</name>
<dbReference type="PRINTS" id="PR00344">
    <property type="entry name" value="BCTRLSENSOR"/>
</dbReference>
<evidence type="ECO:0000256" key="3">
    <source>
        <dbReference type="ARBA" id="ARBA00012438"/>
    </source>
</evidence>
<dbReference type="CDD" id="cd06225">
    <property type="entry name" value="HAMP"/>
    <property type="match status" value="1"/>
</dbReference>
<evidence type="ECO:0000256" key="5">
    <source>
        <dbReference type="ARBA" id="ARBA00022679"/>
    </source>
</evidence>
<dbReference type="GO" id="GO:0016301">
    <property type="term" value="F:kinase activity"/>
    <property type="evidence" value="ECO:0007669"/>
    <property type="project" value="UniProtKB-KW"/>
</dbReference>
<comment type="catalytic activity">
    <reaction evidence="1">
        <text>ATP + protein L-histidine = ADP + protein N-phospho-L-histidine.</text>
        <dbReference type="EC" id="2.7.13.3"/>
    </reaction>
</comment>
<dbReference type="Gene3D" id="1.10.287.130">
    <property type="match status" value="1"/>
</dbReference>
<reference evidence="15 16" key="1">
    <citation type="submission" date="2021-08" db="EMBL/GenBank/DDBJ databases">
        <title>WGS of actinomycetes from Thailand.</title>
        <authorList>
            <person name="Thawai C."/>
        </authorList>
    </citation>
    <scope>NUCLEOTIDE SEQUENCE [LARGE SCALE GENOMIC DNA]</scope>
    <source>
        <strain evidence="15 16">PLK6-54</strain>
    </source>
</reference>
<organism evidence="15 16">
    <name type="scientific">Actinacidiphila acidipaludis</name>
    <dbReference type="NCBI Taxonomy" id="2873382"/>
    <lineage>
        <taxon>Bacteria</taxon>
        <taxon>Bacillati</taxon>
        <taxon>Actinomycetota</taxon>
        <taxon>Actinomycetes</taxon>
        <taxon>Kitasatosporales</taxon>
        <taxon>Streptomycetaceae</taxon>
        <taxon>Actinacidiphila</taxon>
    </lineage>
</organism>
<dbReference type="InterPro" id="IPR003660">
    <property type="entry name" value="HAMP_dom"/>
</dbReference>
<comment type="caution">
    <text evidence="15">The sequence shown here is derived from an EMBL/GenBank/DDBJ whole genome shotgun (WGS) entry which is preliminary data.</text>
</comment>
<dbReference type="SMART" id="SM00387">
    <property type="entry name" value="HATPase_c"/>
    <property type="match status" value="1"/>
</dbReference>